<evidence type="ECO:0000313" key="3">
    <source>
        <dbReference type="EMBL" id="CAF3341880.1"/>
    </source>
</evidence>
<gene>
    <name evidence="3" type="ORF">KIK155_LOCUS2785</name>
</gene>
<comment type="caution">
    <text evidence="3">The sequence shown here is derived from an EMBL/GenBank/DDBJ whole genome shotgun (WGS) entry which is preliminary data.</text>
</comment>
<dbReference type="InterPro" id="IPR027417">
    <property type="entry name" value="P-loop_NTPase"/>
</dbReference>
<dbReference type="EMBL" id="CAJNYV010000096">
    <property type="protein sequence ID" value="CAF3341880.1"/>
    <property type="molecule type" value="Genomic_DNA"/>
</dbReference>
<keyword evidence="2" id="KW-0067">ATP-binding</keyword>
<name>A0A817VAG7_9BILA</name>
<dbReference type="Proteomes" id="UP000663865">
    <property type="component" value="Unassembled WGS sequence"/>
</dbReference>
<accession>A0A817VAG7</accession>
<protein>
    <submittedName>
        <fullName evidence="3">Uncharacterized protein</fullName>
    </submittedName>
</protein>
<dbReference type="GO" id="GO:0016020">
    <property type="term" value="C:membrane"/>
    <property type="evidence" value="ECO:0007669"/>
    <property type="project" value="TreeGrafter"/>
</dbReference>
<keyword evidence="1" id="KW-0547">Nucleotide-binding</keyword>
<evidence type="ECO:0000313" key="4">
    <source>
        <dbReference type="Proteomes" id="UP000663865"/>
    </source>
</evidence>
<dbReference type="PANTHER" id="PTHR24223">
    <property type="entry name" value="ATP-BINDING CASSETTE SUB-FAMILY C"/>
    <property type="match status" value="1"/>
</dbReference>
<dbReference type="GO" id="GO:0005524">
    <property type="term" value="F:ATP binding"/>
    <property type="evidence" value="ECO:0007669"/>
    <property type="project" value="UniProtKB-KW"/>
</dbReference>
<dbReference type="GO" id="GO:0042626">
    <property type="term" value="F:ATPase-coupled transmembrane transporter activity"/>
    <property type="evidence" value="ECO:0007669"/>
    <property type="project" value="TreeGrafter"/>
</dbReference>
<dbReference type="InterPro" id="IPR050173">
    <property type="entry name" value="ABC_transporter_C-like"/>
</dbReference>
<dbReference type="Gene3D" id="3.40.50.300">
    <property type="entry name" value="P-loop containing nucleotide triphosphate hydrolases"/>
    <property type="match status" value="1"/>
</dbReference>
<sequence>MYVYEHEFDSHCAKKTYDFLPQLPILFVGTCRYNLHPFEQCLLTLASVQLKYIVSNNANVLHQLVSESASNFSSSQCQLICVVCIILKQKIKIWMIDQAQLIDQFKILLKINFKVQEYELLFNQLTTVAKSDRIIVYYIKAQ</sequence>
<dbReference type="AlphaFoldDB" id="A0A817VAG7"/>
<organism evidence="3 4">
    <name type="scientific">Rotaria socialis</name>
    <dbReference type="NCBI Taxonomy" id="392032"/>
    <lineage>
        <taxon>Eukaryota</taxon>
        <taxon>Metazoa</taxon>
        <taxon>Spiralia</taxon>
        <taxon>Gnathifera</taxon>
        <taxon>Rotifera</taxon>
        <taxon>Eurotatoria</taxon>
        <taxon>Bdelloidea</taxon>
        <taxon>Philodinida</taxon>
        <taxon>Philodinidae</taxon>
        <taxon>Rotaria</taxon>
    </lineage>
</organism>
<proteinExistence type="predicted"/>
<evidence type="ECO:0000256" key="2">
    <source>
        <dbReference type="ARBA" id="ARBA00022840"/>
    </source>
</evidence>
<evidence type="ECO:0000256" key="1">
    <source>
        <dbReference type="ARBA" id="ARBA00022741"/>
    </source>
</evidence>
<reference evidence="3" key="1">
    <citation type="submission" date="2021-02" db="EMBL/GenBank/DDBJ databases">
        <authorList>
            <person name="Nowell W R."/>
        </authorList>
    </citation>
    <scope>NUCLEOTIDE SEQUENCE</scope>
</reference>